<comment type="caution">
    <text evidence="1">The sequence shown here is derived from an EMBL/GenBank/DDBJ whole genome shotgun (WGS) entry which is preliminary data.</text>
</comment>
<protein>
    <submittedName>
        <fullName evidence="1">Uncharacterized protein</fullName>
    </submittedName>
</protein>
<proteinExistence type="predicted"/>
<dbReference type="EMBL" id="LAZR01000369">
    <property type="protein sequence ID" value="KKN72133.1"/>
    <property type="molecule type" value="Genomic_DNA"/>
</dbReference>
<organism evidence="1">
    <name type="scientific">marine sediment metagenome</name>
    <dbReference type="NCBI Taxonomy" id="412755"/>
    <lineage>
        <taxon>unclassified sequences</taxon>
        <taxon>metagenomes</taxon>
        <taxon>ecological metagenomes</taxon>
    </lineage>
</organism>
<accession>A0A0F9W231</accession>
<reference evidence="1" key="1">
    <citation type="journal article" date="2015" name="Nature">
        <title>Complex archaea that bridge the gap between prokaryotes and eukaryotes.</title>
        <authorList>
            <person name="Spang A."/>
            <person name="Saw J.H."/>
            <person name="Jorgensen S.L."/>
            <person name="Zaremba-Niedzwiedzka K."/>
            <person name="Martijn J."/>
            <person name="Lind A.E."/>
            <person name="van Eijk R."/>
            <person name="Schleper C."/>
            <person name="Guy L."/>
            <person name="Ettema T.J."/>
        </authorList>
    </citation>
    <scope>NUCLEOTIDE SEQUENCE</scope>
</reference>
<gene>
    <name evidence="1" type="ORF">LCGC14_0414190</name>
</gene>
<sequence>MAAIVDICNRALSHVGRPSVSAVFPSDGSAEANQCNTHYNPLRRELLRSEEWKFATTTVTLGLHAEDPPPGWSYRYDYPADCLKAMRIVHASRAKTEPPIEFDIELLADGSAKTILTDFEEASLAFIWNLENPVLFDPIFEEAFTWRLGMELAVPLTRNEKIYQLCVTGYTISMSNAKVQNRNEGIPGRKPRAGAIAAR</sequence>
<name>A0A0F9W231_9ZZZZ</name>
<dbReference type="AlphaFoldDB" id="A0A0F9W231"/>
<evidence type="ECO:0000313" key="1">
    <source>
        <dbReference type="EMBL" id="KKN72133.1"/>
    </source>
</evidence>